<reference evidence="3" key="2">
    <citation type="submission" date="2020-09" db="EMBL/GenBank/DDBJ databases">
        <authorList>
            <person name="Sun Q."/>
            <person name="Zhou Y."/>
        </authorList>
    </citation>
    <scope>NUCLEOTIDE SEQUENCE</scope>
    <source>
        <strain evidence="3">CGMCC 1.12827</strain>
    </source>
</reference>
<feature type="region of interest" description="Disordered" evidence="1">
    <location>
        <begin position="21"/>
        <end position="47"/>
    </location>
</feature>
<comment type="caution">
    <text evidence="3">The sequence shown here is derived from an EMBL/GenBank/DDBJ whole genome shotgun (WGS) entry which is preliminary data.</text>
</comment>
<evidence type="ECO:0000259" key="2">
    <source>
        <dbReference type="Pfam" id="PF09350"/>
    </source>
</evidence>
<evidence type="ECO:0000313" key="3">
    <source>
        <dbReference type="EMBL" id="GGB24766.1"/>
    </source>
</evidence>
<organism evidence="3 4">
    <name type="scientific">Gordonia jinhuaensis</name>
    <dbReference type="NCBI Taxonomy" id="1517702"/>
    <lineage>
        <taxon>Bacteria</taxon>
        <taxon>Bacillati</taxon>
        <taxon>Actinomycetota</taxon>
        <taxon>Actinomycetes</taxon>
        <taxon>Mycobacteriales</taxon>
        <taxon>Gordoniaceae</taxon>
        <taxon>Gordonia</taxon>
    </lineage>
</organism>
<proteinExistence type="predicted"/>
<dbReference type="EMBL" id="BMGC01000005">
    <property type="protein sequence ID" value="GGB24766.1"/>
    <property type="molecule type" value="Genomic_DNA"/>
</dbReference>
<dbReference type="Proteomes" id="UP000621454">
    <property type="component" value="Unassembled WGS sequence"/>
</dbReference>
<sequence length="143" mass="16591">MTARKRRRWYRPTVPESRVDRLIREATERGDFDNLPGSGKPLDLSDSHDPDWWAKKKMREENLDASSLLPSRLQLRKERDGYPESVADIADEGAVRRVFEDFNSRVKRDRLGDGGLGPMSTIVVGTIDVDEMLARWREIRSHR</sequence>
<feature type="domain" description="DnaJ homologue subfamily C member 28 conserved" evidence="2">
    <location>
        <begin position="19"/>
        <end position="81"/>
    </location>
</feature>
<name>A0A916SZ83_9ACTN</name>
<keyword evidence="4" id="KW-1185">Reference proteome</keyword>
<protein>
    <recommendedName>
        <fullName evidence="2">DnaJ homologue subfamily C member 28 conserved domain-containing protein</fullName>
    </recommendedName>
</protein>
<dbReference type="InterPro" id="IPR018961">
    <property type="entry name" value="DnaJ_homolog_subfam-C_membr-28"/>
</dbReference>
<dbReference type="RefSeq" id="WP_188585600.1">
    <property type="nucleotide sequence ID" value="NZ_BMGC01000005.1"/>
</dbReference>
<feature type="compositionally biased region" description="Basic and acidic residues" evidence="1">
    <location>
        <begin position="21"/>
        <end position="32"/>
    </location>
</feature>
<accession>A0A916SZ83</accession>
<evidence type="ECO:0000313" key="4">
    <source>
        <dbReference type="Proteomes" id="UP000621454"/>
    </source>
</evidence>
<dbReference type="AlphaFoldDB" id="A0A916SZ83"/>
<reference evidence="3" key="1">
    <citation type="journal article" date="2014" name="Int. J. Syst. Evol. Microbiol.">
        <title>Complete genome sequence of Corynebacterium casei LMG S-19264T (=DSM 44701T), isolated from a smear-ripened cheese.</title>
        <authorList>
            <consortium name="US DOE Joint Genome Institute (JGI-PGF)"/>
            <person name="Walter F."/>
            <person name="Albersmeier A."/>
            <person name="Kalinowski J."/>
            <person name="Ruckert C."/>
        </authorList>
    </citation>
    <scope>NUCLEOTIDE SEQUENCE</scope>
    <source>
        <strain evidence="3">CGMCC 1.12827</strain>
    </source>
</reference>
<evidence type="ECO:0000256" key="1">
    <source>
        <dbReference type="SAM" id="MobiDB-lite"/>
    </source>
</evidence>
<dbReference type="Pfam" id="PF09350">
    <property type="entry name" value="DJC28_CD"/>
    <property type="match status" value="1"/>
</dbReference>
<gene>
    <name evidence="3" type="ORF">GCM10011489_11230</name>
</gene>